<feature type="transmembrane region" description="Helical" evidence="1">
    <location>
        <begin position="326"/>
        <end position="343"/>
    </location>
</feature>
<dbReference type="OrthoDB" id="9806008at2"/>
<protein>
    <submittedName>
        <fullName evidence="3">Acyltransferase</fullName>
    </submittedName>
</protein>
<dbReference type="SMART" id="SM00563">
    <property type="entry name" value="PlsC"/>
    <property type="match status" value="1"/>
</dbReference>
<organism evidence="3 4">
    <name type="scientific">Polaribacter atrinae</name>
    <dbReference type="NCBI Taxonomy" id="1333662"/>
    <lineage>
        <taxon>Bacteria</taxon>
        <taxon>Pseudomonadati</taxon>
        <taxon>Bacteroidota</taxon>
        <taxon>Flavobacteriia</taxon>
        <taxon>Flavobacteriales</taxon>
        <taxon>Flavobacteriaceae</taxon>
    </lineage>
</organism>
<feature type="transmembrane region" description="Helical" evidence="1">
    <location>
        <begin position="301"/>
        <end position="321"/>
    </location>
</feature>
<dbReference type="RefSeq" id="WP_068450728.1">
    <property type="nucleotide sequence ID" value="NZ_CANKUV010000004.1"/>
</dbReference>
<dbReference type="Proteomes" id="UP000076923">
    <property type="component" value="Unassembled WGS sequence"/>
</dbReference>
<accession>A0A176T9X2</accession>
<dbReference type="AlphaFoldDB" id="A0A176T9X2"/>
<keyword evidence="1" id="KW-0472">Membrane</keyword>
<dbReference type="GO" id="GO:0004366">
    <property type="term" value="F:glycerol-3-phosphate O-acyltransferase activity"/>
    <property type="evidence" value="ECO:0007669"/>
    <property type="project" value="TreeGrafter"/>
</dbReference>
<keyword evidence="3" id="KW-0808">Transferase</keyword>
<dbReference type="GO" id="GO:0016287">
    <property type="term" value="F:glycerone-phosphate O-acyltransferase activity"/>
    <property type="evidence" value="ECO:0007669"/>
    <property type="project" value="TreeGrafter"/>
</dbReference>
<dbReference type="PANTHER" id="PTHR31605">
    <property type="entry name" value="GLYCEROL-3-PHOSPHATE O-ACYLTRANSFERASE 1"/>
    <property type="match status" value="1"/>
</dbReference>
<evidence type="ECO:0000259" key="2">
    <source>
        <dbReference type="SMART" id="SM00563"/>
    </source>
</evidence>
<dbReference type="EMBL" id="LVWE01000050">
    <property type="protein sequence ID" value="OAD44481.1"/>
    <property type="molecule type" value="Genomic_DNA"/>
</dbReference>
<dbReference type="SUPFAM" id="SSF69593">
    <property type="entry name" value="Glycerol-3-phosphate (1)-acyltransferase"/>
    <property type="match status" value="1"/>
</dbReference>
<dbReference type="STRING" id="1333662.LPB303_12655"/>
<name>A0A176T9X2_9FLAO</name>
<keyword evidence="4" id="KW-1185">Reference proteome</keyword>
<dbReference type="InterPro" id="IPR052744">
    <property type="entry name" value="GPAT/DAPAT"/>
</dbReference>
<comment type="caution">
    <text evidence="3">The sequence shown here is derived from an EMBL/GenBank/DDBJ whole genome shotgun (WGS) entry which is preliminary data.</text>
</comment>
<dbReference type="GO" id="GO:0008654">
    <property type="term" value="P:phospholipid biosynthetic process"/>
    <property type="evidence" value="ECO:0007669"/>
    <property type="project" value="TreeGrafter"/>
</dbReference>
<feature type="transmembrane region" description="Helical" evidence="1">
    <location>
        <begin position="265"/>
        <end position="281"/>
    </location>
</feature>
<keyword evidence="3" id="KW-0012">Acyltransferase</keyword>
<keyword evidence="1" id="KW-1133">Transmembrane helix</keyword>
<reference evidence="3 4" key="1">
    <citation type="submission" date="2016-02" db="EMBL/GenBank/DDBJ databases">
        <title>Draft genome sequence of Polaribacter atrinae KACC17473.</title>
        <authorList>
            <person name="Shin S.-K."/>
            <person name="Yi H."/>
        </authorList>
    </citation>
    <scope>NUCLEOTIDE SEQUENCE [LARGE SCALE GENOMIC DNA]</scope>
    <source>
        <strain evidence="3 4">KACC 17473</strain>
    </source>
</reference>
<evidence type="ECO:0000313" key="3">
    <source>
        <dbReference type="EMBL" id="OAD44481.1"/>
    </source>
</evidence>
<evidence type="ECO:0000313" key="4">
    <source>
        <dbReference type="Proteomes" id="UP000076923"/>
    </source>
</evidence>
<keyword evidence="1" id="KW-0812">Transmembrane</keyword>
<dbReference type="InterPro" id="IPR002123">
    <property type="entry name" value="Plipid/glycerol_acylTrfase"/>
</dbReference>
<evidence type="ECO:0000256" key="1">
    <source>
        <dbReference type="SAM" id="Phobius"/>
    </source>
</evidence>
<dbReference type="PANTHER" id="PTHR31605:SF0">
    <property type="entry name" value="GLYCEROL-3-PHOSPHATE O-ACYLTRANSFERASE 1"/>
    <property type="match status" value="1"/>
</dbReference>
<sequence length="352" mass="40488">MEVSQIWFRLVRLYVKLGLIFYTKKIKVVGLRNVPKKGAVLFAINHPNGLIDPLIVTTNNPRASYFLVKAAAFKNPIIEKILNSLNLIAIYRMRDGIDQLAKNQEVFNKCYDIFNRGKSLMIFPEGSDCRDRTVRPLSKGFTRIVYGAIEKYPDLQIQVVPVGLTYQNASHFPCKAALHYGKPIDASKIYANNIPSKSINILKNEVVSQLKELTVHIEKDENYATTLAKLNDAQVDFTEVKKVQEMIKTNTFPPKKEGSKNYLKPLYYLILLNSLIHYLIYKKQAKKNPDIDFVDTFRFTYNLFILPVFYALQSFIVSYFFGNKIGLFYFTFSCFIIFIYSKLSPTNTEANS</sequence>
<proteinExistence type="predicted"/>
<gene>
    <name evidence="3" type="ORF">LPB303_12655</name>
</gene>
<feature type="domain" description="Phospholipid/glycerol acyltransferase" evidence="2">
    <location>
        <begin position="40"/>
        <end position="167"/>
    </location>
</feature>
<dbReference type="Pfam" id="PF01553">
    <property type="entry name" value="Acyltransferase"/>
    <property type="match status" value="1"/>
</dbReference>